<keyword evidence="9" id="KW-1185">Reference proteome</keyword>
<evidence type="ECO:0000256" key="5">
    <source>
        <dbReference type="ARBA" id="ARBA00023002"/>
    </source>
</evidence>
<organism evidence="8 9">
    <name type="scientific">Xanthobacter dioxanivorans</name>
    <dbReference type="NCBI Taxonomy" id="2528964"/>
    <lineage>
        <taxon>Bacteria</taxon>
        <taxon>Pseudomonadati</taxon>
        <taxon>Pseudomonadota</taxon>
        <taxon>Alphaproteobacteria</taxon>
        <taxon>Hyphomicrobiales</taxon>
        <taxon>Xanthobacteraceae</taxon>
        <taxon>Xanthobacter</taxon>
    </lineage>
</organism>
<evidence type="ECO:0000313" key="8">
    <source>
        <dbReference type="EMBL" id="QRG08630.1"/>
    </source>
</evidence>
<reference evidence="8 9" key="1">
    <citation type="submission" date="2020-10" db="EMBL/GenBank/DDBJ databases">
        <title>Degradation of 1,4-Dioxane by Xanthobacter sp. YN2, via a Novel Group-2 Soluble Di-Iron Monooxygenase.</title>
        <authorList>
            <person name="Ma F."/>
            <person name="Wang Y."/>
            <person name="Yang J."/>
            <person name="Guo H."/>
            <person name="Su D."/>
            <person name="Yu L."/>
        </authorList>
    </citation>
    <scope>NUCLEOTIDE SEQUENCE [LARGE SCALE GENOMIC DNA]</scope>
    <source>
        <strain evidence="8 9">YN2</strain>
    </source>
</reference>
<evidence type="ECO:0000256" key="2">
    <source>
        <dbReference type="ARBA" id="ARBA00009347"/>
    </source>
</evidence>
<dbReference type="Gene3D" id="1.10.540.10">
    <property type="entry name" value="Acyl-CoA dehydrogenase/oxidase, N-terminal domain"/>
    <property type="match status" value="1"/>
</dbReference>
<dbReference type="RefSeq" id="WP_203195541.1">
    <property type="nucleotide sequence ID" value="NZ_CP063362.1"/>
</dbReference>
<keyword evidence="4" id="KW-0274">FAD</keyword>
<dbReference type="InterPro" id="IPR013786">
    <property type="entry name" value="AcylCoA_DH/ox_N"/>
</dbReference>
<dbReference type="SUPFAM" id="SSF47203">
    <property type="entry name" value="Acyl-CoA dehydrogenase C-terminal domain-like"/>
    <property type="match status" value="1"/>
</dbReference>
<keyword evidence="5" id="KW-0560">Oxidoreductase</keyword>
<dbReference type="InterPro" id="IPR009075">
    <property type="entry name" value="AcylCo_DH/oxidase_C"/>
</dbReference>
<dbReference type="SUPFAM" id="SSF56645">
    <property type="entry name" value="Acyl-CoA dehydrogenase NM domain-like"/>
    <property type="match status" value="1"/>
</dbReference>
<evidence type="ECO:0000256" key="1">
    <source>
        <dbReference type="ARBA" id="ARBA00001974"/>
    </source>
</evidence>
<dbReference type="Pfam" id="PF02771">
    <property type="entry name" value="Acyl-CoA_dh_N"/>
    <property type="match status" value="1"/>
</dbReference>
<dbReference type="InterPro" id="IPR037069">
    <property type="entry name" value="AcylCoA_DH/ox_N_sf"/>
</dbReference>
<dbReference type="InterPro" id="IPR036250">
    <property type="entry name" value="AcylCo_DH-like_C"/>
</dbReference>
<accession>A0A974PT60</accession>
<evidence type="ECO:0000313" key="9">
    <source>
        <dbReference type="Proteomes" id="UP000596427"/>
    </source>
</evidence>
<dbReference type="PANTHER" id="PTHR43884:SF20">
    <property type="entry name" value="ACYL-COA DEHYDROGENASE FADE28"/>
    <property type="match status" value="1"/>
</dbReference>
<dbReference type="Pfam" id="PF00441">
    <property type="entry name" value="Acyl-CoA_dh_1"/>
    <property type="match status" value="1"/>
</dbReference>
<gene>
    <name evidence="8" type="ORF">EZH22_10280</name>
</gene>
<keyword evidence="3" id="KW-0285">Flavoprotein</keyword>
<feature type="domain" description="Acyl-CoA dehydrogenase/oxidase N-terminal" evidence="7">
    <location>
        <begin position="2"/>
        <end position="85"/>
    </location>
</feature>
<dbReference type="GO" id="GO:0050660">
    <property type="term" value="F:flavin adenine dinucleotide binding"/>
    <property type="evidence" value="ECO:0007669"/>
    <property type="project" value="InterPro"/>
</dbReference>
<dbReference type="EMBL" id="CP063362">
    <property type="protein sequence ID" value="QRG08630.1"/>
    <property type="molecule type" value="Genomic_DNA"/>
</dbReference>
<comment type="similarity">
    <text evidence="2">Belongs to the acyl-CoA dehydrogenase family.</text>
</comment>
<dbReference type="PANTHER" id="PTHR43884">
    <property type="entry name" value="ACYL-COA DEHYDROGENASE"/>
    <property type="match status" value="1"/>
</dbReference>
<name>A0A974PT60_9HYPH</name>
<evidence type="ECO:0000259" key="6">
    <source>
        <dbReference type="Pfam" id="PF00441"/>
    </source>
</evidence>
<dbReference type="GO" id="GO:0003995">
    <property type="term" value="F:acyl-CoA dehydrogenase activity"/>
    <property type="evidence" value="ECO:0007669"/>
    <property type="project" value="TreeGrafter"/>
</dbReference>
<comment type="cofactor">
    <cofactor evidence="1">
        <name>FAD</name>
        <dbReference type="ChEBI" id="CHEBI:57692"/>
    </cofactor>
</comment>
<feature type="domain" description="Acyl-CoA dehydrogenase/oxidase C-terminal" evidence="6">
    <location>
        <begin position="225"/>
        <end position="358"/>
    </location>
</feature>
<dbReference type="Gene3D" id="1.20.140.10">
    <property type="entry name" value="Butyryl-CoA Dehydrogenase, subunit A, domain 3"/>
    <property type="match status" value="1"/>
</dbReference>
<dbReference type="InterPro" id="IPR009100">
    <property type="entry name" value="AcylCoA_DH/oxidase_NM_dom_sf"/>
</dbReference>
<dbReference type="Proteomes" id="UP000596427">
    <property type="component" value="Chromosome"/>
</dbReference>
<evidence type="ECO:0000256" key="4">
    <source>
        <dbReference type="ARBA" id="ARBA00022827"/>
    </source>
</evidence>
<dbReference type="AlphaFoldDB" id="A0A974PT60"/>
<evidence type="ECO:0000259" key="7">
    <source>
        <dbReference type="Pfam" id="PF02771"/>
    </source>
</evidence>
<dbReference type="KEGG" id="xdi:EZH22_10280"/>
<proteinExistence type="inferred from homology"/>
<sequence length="367" mass="38239">MSEEQALLAESVARFVRDNCTPERQVAWRAGHGLDAVWREIAELGWIGASAPETVGGAGGSGVEEAAIMAGIGRGLLTIAYIPCAVMAVEILGSAPAGADLLRQVVAGARRLTVADDEPGRACGQAPSAEVSEGGTSLLLRACKSLVLGLDEADEILVSARDGATGESLIVRVDAHDPGIRRRDVVLMDERRASDLDIRAEIPAGTVLLRGREADAALARASDRAAIAAAAEAVGAMRGAVELTREHLATRRQFGASLASFQALRHRFADMVLDLQLTENLVTAAAASLDDPDQRSTMASAAKARAAKAGRLVGEAAIQLHGGIGLTAEYAVGQYYKRLMVLAALFGGSDDHRDRVGATYLAAGRSS</sequence>
<protein>
    <submittedName>
        <fullName evidence="8">Acyl-CoA dehydrogenase family protein</fullName>
    </submittedName>
</protein>
<evidence type="ECO:0000256" key="3">
    <source>
        <dbReference type="ARBA" id="ARBA00022630"/>
    </source>
</evidence>